<gene>
    <name evidence="6" type="ORF">FRACA_1570007</name>
</gene>
<feature type="region of interest" description="Disordered" evidence="4">
    <location>
        <begin position="1"/>
        <end position="29"/>
    </location>
</feature>
<dbReference type="EMBL" id="FZMO01000065">
    <property type="protein sequence ID" value="SNQ46814.1"/>
    <property type="molecule type" value="Genomic_DNA"/>
</dbReference>
<dbReference type="Pfam" id="PF07729">
    <property type="entry name" value="FCD"/>
    <property type="match status" value="1"/>
</dbReference>
<dbReference type="InterPro" id="IPR008920">
    <property type="entry name" value="TF_FadR/GntR_C"/>
</dbReference>
<keyword evidence="2" id="KW-0238">DNA-binding</keyword>
<evidence type="ECO:0000313" key="7">
    <source>
        <dbReference type="Proteomes" id="UP000234331"/>
    </source>
</evidence>
<reference evidence="6 7" key="1">
    <citation type="submission" date="2017-06" db="EMBL/GenBank/DDBJ databases">
        <authorList>
            <person name="Kim H.J."/>
            <person name="Triplett B.A."/>
        </authorList>
    </citation>
    <scope>NUCLEOTIDE SEQUENCE [LARGE SCALE GENOMIC DNA]</scope>
    <source>
        <strain evidence="6">FRACA_ARgP5</strain>
    </source>
</reference>
<dbReference type="InterPro" id="IPR036390">
    <property type="entry name" value="WH_DNA-bd_sf"/>
</dbReference>
<evidence type="ECO:0000313" key="6">
    <source>
        <dbReference type="EMBL" id="SNQ46814.1"/>
    </source>
</evidence>
<evidence type="ECO:0000256" key="1">
    <source>
        <dbReference type="ARBA" id="ARBA00023015"/>
    </source>
</evidence>
<dbReference type="PRINTS" id="PR00035">
    <property type="entry name" value="HTHGNTR"/>
</dbReference>
<proteinExistence type="predicted"/>
<dbReference type="SMART" id="SM00895">
    <property type="entry name" value="FCD"/>
    <property type="match status" value="1"/>
</dbReference>
<dbReference type="AlphaFoldDB" id="A0A2I2KMC1"/>
<keyword evidence="1" id="KW-0805">Transcription regulation</keyword>
<dbReference type="RefSeq" id="WP_243407284.1">
    <property type="nucleotide sequence ID" value="NZ_FZMO01000065.1"/>
</dbReference>
<dbReference type="Gene3D" id="1.20.120.530">
    <property type="entry name" value="GntR ligand-binding domain-like"/>
    <property type="match status" value="1"/>
</dbReference>
<dbReference type="GO" id="GO:0003677">
    <property type="term" value="F:DNA binding"/>
    <property type="evidence" value="ECO:0007669"/>
    <property type="project" value="UniProtKB-KW"/>
</dbReference>
<evidence type="ECO:0000259" key="5">
    <source>
        <dbReference type="PROSITE" id="PS50949"/>
    </source>
</evidence>
<evidence type="ECO:0000256" key="3">
    <source>
        <dbReference type="ARBA" id="ARBA00023163"/>
    </source>
</evidence>
<feature type="domain" description="HTH gntR-type" evidence="5">
    <location>
        <begin position="34"/>
        <end position="104"/>
    </location>
</feature>
<keyword evidence="7" id="KW-1185">Reference proteome</keyword>
<dbReference type="Pfam" id="PF00392">
    <property type="entry name" value="GntR"/>
    <property type="match status" value="1"/>
</dbReference>
<dbReference type="PANTHER" id="PTHR43537:SF5">
    <property type="entry name" value="UXU OPERON TRANSCRIPTIONAL REGULATOR"/>
    <property type="match status" value="1"/>
</dbReference>
<sequence length="275" mass="29292">MGSPDGMRSPDGADGDAAADGDGTGFVSQPVRVPKTADLIAARLRRQIVKGELREGESLPPEGVLLARFGVSRPTLREAFRVLETESLISIRRGSHGGARVHAPDADIAARYTGLILEYLGTTVGDVHAASAMIEPSCVAMLAAACTEVDLAVLRQLHEASTGAHDDPPAQLAAQAHFHRELVARTGNQTISLLAGMLRSIIDLADESYLAGRPEDPAALRLAARRGQRAHARLLPLLEERDATGAQRLWREHLEARGQHFRGGPGALDLLDLLG</sequence>
<evidence type="ECO:0000256" key="2">
    <source>
        <dbReference type="ARBA" id="ARBA00023125"/>
    </source>
</evidence>
<dbReference type="InterPro" id="IPR011711">
    <property type="entry name" value="GntR_C"/>
</dbReference>
<keyword evidence="3" id="KW-0804">Transcription</keyword>
<dbReference type="Proteomes" id="UP000234331">
    <property type="component" value="Unassembled WGS sequence"/>
</dbReference>
<dbReference type="GO" id="GO:0003700">
    <property type="term" value="F:DNA-binding transcription factor activity"/>
    <property type="evidence" value="ECO:0007669"/>
    <property type="project" value="InterPro"/>
</dbReference>
<dbReference type="SUPFAM" id="SSF48008">
    <property type="entry name" value="GntR ligand-binding domain-like"/>
    <property type="match status" value="1"/>
</dbReference>
<dbReference type="CDD" id="cd07377">
    <property type="entry name" value="WHTH_GntR"/>
    <property type="match status" value="1"/>
</dbReference>
<protein>
    <submittedName>
        <fullName evidence="6">GntR domain protein</fullName>
    </submittedName>
</protein>
<dbReference type="InterPro" id="IPR036388">
    <property type="entry name" value="WH-like_DNA-bd_sf"/>
</dbReference>
<evidence type="ECO:0000256" key="4">
    <source>
        <dbReference type="SAM" id="MobiDB-lite"/>
    </source>
</evidence>
<accession>A0A2I2KMC1</accession>
<dbReference type="PROSITE" id="PS50949">
    <property type="entry name" value="HTH_GNTR"/>
    <property type="match status" value="1"/>
</dbReference>
<dbReference type="InterPro" id="IPR000524">
    <property type="entry name" value="Tscrpt_reg_HTH_GntR"/>
</dbReference>
<dbReference type="SMART" id="SM00345">
    <property type="entry name" value="HTH_GNTR"/>
    <property type="match status" value="1"/>
</dbReference>
<organism evidence="6 7">
    <name type="scientific">Frankia canadensis</name>
    <dbReference type="NCBI Taxonomy" id="1836972"/>
    <lineage>
        <taxon>Bacteria</taxon>
        <taxon>Bacillati</taxon>
        <taxon>Actinomycetota</taxon>
        <taxon>Actinomycetes</taxon>
        <taxon>Frankiales</taxon>
        <taxon>Frankiaceae</taxon>
        <taxon>Frankia</taxon>
    </lineage>
</organism>
<dbReference type="SUPFAM" id="SSF46785">
    <property type="entry name" value="Winged helix' DNA-binding domain"/>
    <property type="match status" value="1"/>
</dbReference>
<dbReference type="Gene3D" id="1.10.10.10">
    <property type="entry name" value="Winged helix-like DNA-binding domain superfamily/Winged helix DNA-binding domain"/>
    <property type="match status" value="1"/>
</dbReference>
<name>A0A2I2KMC1_9ACTN</name>
<dbReference type="PANTHER" id="PTHR43537">
    <property type="entry name" value="TRANSCRIPTIONAL REGULATOR, GNTR FAMILY"/>
    <property type="match status" value="1"/>
</dbReference>